<protein>
    <submittedName>
        <fullName evidence="1">Uncharacterized protein</fullName>
    </submittedName>
</protein>
<name>A0A645IDF0_9ZZZZ</name>
<gene>
    <name evidence="1" type="ORF">SDC9_196981</name>
</gene>
<reference evidence="1" key="1">
    <citation type="submission" date="2019-08" db="EMBL/GenBank/DDBJ databases">
        <authorList>
            <person name="Kucharzyk K."/>
            <person name="Murdoch R.W."/>
            <person name="Higgins S."/>
            <person name="Loffler F."/>
        </authorList>
    </citation>
    <scope>NUCLEOTIDE SEQUENCE</scope>
</reference>
<dbReference type="EMBL" id="VSSQ01112542">
    <property type="protein sequence ID" value="MPN49361.1"/>
    <property type="molecule type" value="Genomic_DNA"/>
</dbReference>
<accession>A0A645IDF0</accession>
<comment type="caution">
    <text evidence="1">The sequence shown here is derived from an EMBL/GenBank/DDBJ whole genome shotgun (WGS) entry which is preliminary data.</text>
</comment>
<organism evidence="1">
    <name type="scientific">bioreactor metagenome</name>
    <dbReference type="NCBI Taxonomy" id="1076179"/>
    <lineage>
        <taxon>unclassified sequences</taxon>
        <taxon>metagenomes</taxon>
        <taxon>ecological metagenomes</taxon>
    </lineage>
</organism>
<proteinExistence type="predicted"/>
<sequence length="71" mass="7283">MDFVTAGQARDLEILRIGQLRHDVVGRLGTTGIVGQGQSGLDDVRIGVGRTLGSEQNDAAGPLGACHGEIG</sequence>
<dbReference type="AlphaFoldDB" id="A0A645IDF0"/>
<evidence type="ECO:0000313" key="1">
    <source>
        <dbReference type="EMBL" id="MPN49361.1"/>
    </source>
</evidence>